<feature type="transmembrane region" description="Helical" evidence="7">
    <location>
        <begin position="97"/>
        <end position="119"/>
    </location>
</feature>
<evidence type="ECO:0000256" key="5">
    <source>
        <dbReference type="ARBA" id="ARBA00022989"/>
    </source>
</evidence>
<evidence type="ECO:0000256" key="2">
    <source>
        <dbReference type="ARBA" id="ARBA00022448"/>
    </source>
</evidence>
<protein>
    <submittedName>
        <fullName evidence="8">Multi antimicrobial extrusion protein (Na(+)/drug antiporter)</fullName>
    </submittedName>
</protein>
<reference evidence="8 9" key="1">
    <citation type="submission" date="2015-04" db="EMBL/GenBank/DDBJ databases">
        <title>Draft genome sequence of bacteremic isolate Catabacter hongkongensis type strain HKU16T.</title>
        <authorList>
            <person name="Lau S.K."/>
            <person name="Teng J.L."/>
            <person name="Huang Y."/>
            <person name="Curreem S.O."/>
            <person name="Tsui S.K."/>
            <person name="Woo P.C."/>
        </authorList>
    </citation>
    <scope>NUCLEOTIDE SEQUENCE [LARGE SCALE GENOMIC DNA]</scope>
    <source>
        <strain evidence="8 9">HKU16</strain>
    </source>
</reference>
<dbReference type="Proteomes" id="UP000034076">
    <property type="component" value="Unassembled WGS sequence"/>
</dbReference>
<evidence type="ECO:0000313" key="9">
    <source>
        <dbReference type="Proteomes" id="UP000034076"/>
    </source>
</evidence>
<dbReference type="PIRSF" id="PIRSF006603">
    <property type="entry name" value="DinF"/>
    <property type="match status" value="1"/>
</dbReference>
<feature type="transmembrane region" description="Helical" evidence="7">
    <location>
        <begin position="64"/>
        <end position="85"/>
    </location>
</feature>
<evidence type="ECO:0000256" key="6">
    <source>
        <dbReference type="ARBA" id="ARBA00023136"/>
    </source>
</evidence>
<dbReference type="Pfam" id="PF01554">
    <property type="entry name" value="MatE"/>
    <property type="match status" value="2"/>
</dbReference>
<keyword evidence="2" id="KW-0813">Transport</keyword>
<feature type="transmembrane region" description="Helical" evidence="7">
    <location>
        <begin position="201"/>
        <end position="222"/>
    </location>
</feature>
<comment type="subcellular location">
    <subcellularLocation>
        <location evidence="1">Cell membrane</location>
        <topology evidence="1">Multi-pass membrane protein</topology>
    </subcellularLocation>
</comment>
<dbReference type="GO" id="GO:0015297">
    <property type="term" value="F:antiporter activity"/>
    <property type="evidence" value="ECO:0007669"/>
    <property type="project" value="InterPro"/>
</dbReference>
<evidence type="ECO:0000313" key="8">
    <source>
        <dbReference type="EMBL" id="KKI50865.1"/>
    </source>
</evidence>
<evidence type="ECO:0000256" key="4">
    <source>
        <dbReference type="ARBA" id="ARBA00022692"/>
    </source>
</evidence>
<dbReference type="GO" id="GO:0042910">
    <property type="term" value="F:xenobiotic transmembrane transporter activity"/>
    <property type="evidence" value="ECO:0007669"/>
    <property type="project" value="InterPro"/>
</dbReference>
<sequence>MTELVKNRGLSRKNKGLSSMFIAIALPVALQNLLTYAVGLMDSVMVGSLGEVQLSAVTVANQPFFLFMMCMFGLSSGACVLISQYWGKKDIETISKIFGIVIKIALLIGIVVTIVVAIFPRQVMGLYSDDAQVREYGVQYLQIVIFSYIPYAFTNSYLTCVRSVERVKIAVITYSISFCVNVFFNYMFIFGKLGAPQLGVAGAAVGTVIARATEFVIVIFYAKKKETRVTIKWSYILKNEKWIFRDYIKFAMPVLVNEMLWAVGSSVHTAVMGHMSVSAVTTVSIVTTAMQIMTVFIYGAASATLVIVGKYIGERKYDLARRSANRLVLANLLIAAVTAAAFLLLKNTFMGFYSITEETRVAVNGAMYASAIIIMFYAVNMACIVGVFRGGGDTMFAMYLDLIVMWLVAIPLGVLGAFVWGLPIPVVYFLLRSDEIVKAIVCLIRMKGGKWLKVVTRNKDGKNDLDAGPMPPQDSGVLE</sequence>
<keyword evidence="3" id="KW-1003">Cell membrane</keyword>
<name>A0A0M2NKT8_9FIRM</name>
<feature type="transmembrane region" description="Helical" evidence="7">
    <location>
        <begin position="139"/>
        <end position="158"/>
    </location>
</feature>
<feature type="transmembrane region" description="Helical" evidence="7">
    <location>
        <begin position="170"/>
        <end position="189"/>
    </location>
</feature>
<organism evidence="8 9">
    <name type="scientific">Christensenella hongkongensis</name>
    <dbReference type="NCBI Taxonomy" id="270498"/>
    <lineage>
        <taxon>Bacteria</taxon>
        <taxon>Bacillati</taxon>
        <taxon>Bacillota</taxon>
        <taxon>Clostridia</taxon>
        <taxon>Christensenellales</taxon>
        <taxon>Christensenellaceae</taxon>
        <taxon>Christensenella</taxon>
    </lineage>
</organism>
<dbReference type="InterPro" id="IPR002528">
    <property type="entry name" value="MATE_fam"/>
</dbReference>
<feature type="transmembrane region" description="Helical" evidence="7">
    <location>
        <begin position="21"/>
        <end position="44"/>
    </location>
</feature>
<evidence type="ECO:0000256" key="1">
    <source>
        <dbReference type="ARBA" id="ARBA00004651"/>
    </source>
</evidence>
<accession>A0A0M2NKT8</accession>
<dbReference type="AlphaFoldDB" id="A0A0M2NKT8"/>
<feature type="transmembrane region" description="Helical" evidence="7">
    <location>
        <begin position="283"/>
        <end position="307"/>
    </location>
</feature>
<keyword evidence="4 7" id="KW-0812">Transmembrane</keyword>
<dbReference type="InterPro" id="IPR048279">
    <property type="entry name" value="MdtK-like"/>
</dbReference>
<evidence type="ECO:0000256" key="3">
    <source>
        <dbReference type="ARBA" id="ARBA00022475"/>
    </source>
</evidence>
<evidence type="ECO:0000256" key="7">
    <source>
        <dbReference type="SAM" id="Phobius"/>
    </source>
</evidence>
<feature type="transmembrane region" description="Helical" evidence="7">
    <location>
        <begin position="327"/>
        <end position="345"/>
    </location>
</feature>
<dbReference type="EMBL" id="LAYJ01000097">
    <property type="protein sequence ID" value="KKI50865.1"/>
    <property type="molecule type" value="Genomic_DNA"/>
</dbReference>
<keyword evidence="6 7" id="KW-0472">Membrane</keyword>
<keyword evidence="9" id="KW-1185">Reference proteome</keyword>
<dbReference type="InterPro" id="IPR047135">
    <property type="entry name" value="YsiQ"/>
</dbReference>
<keyword evidence="5 7" id="KW-1133">Transmembrane helix</keyword>
<dbReference type="PANTHER" id="PTHR42925:SF2">
    <property type="entry name" value="NA+ DRIVEN MULTIDRUG EFFLUX PUMP"/>
    <property type="match status" value="1"/>
</dbReference>
<dbReference type="GO" id="GO:0005886">
    <property type="term" value="C:plasma membrane"/>
    <property type="evidence" value="ECO:0007669"/>
    <property type="project" value="UniProtKB-SubCell"/>
</dbReference>
<dbReference type="PANTHER" id="PTHR42925">
    <property type="entry name" value="MULTIDRUG AND TOXIN EFFLUX PROTEIN MATE FAMILY"/>
    <property type="match status" value="1"/>
</dbReference>
<feature type="transmembrane region" description="Helical" evidence="7">
    <location>
        <begin position="400"/>
        <end position="420"/>
    </location>
</feature>
<dbReference type="STRING" id="270498.CHK_1656"/>
<feature type="transmembrane region" description="Helical" evidence="7">
    <location>
        <begin position="243"/>
        <end position="263"/>
    </location>
</feature>
<feature type="transmembrane region" description="Helical" evidence="7">
    <location>
        <begin position="365"/>
        <end position="388"/>
    </location>
</feature>
<dbReference type="RefSeq" id="WP_052740452.1">
    <property type="nucleotide sequence ID" value="NZ_LAYJ01000097.1"/>
</dbReference>
<dbReference type="OrthoDB" id="9780160at2"/>
<proteinExistence type="predicted"/>
<gene>
    <name evidence="8" type="ORF">CHK_1656</name>
</gene>
<comment type="caution">
    <text evidence="8">The sequence shown here is derived from an EMBL/GenBank/DDBJ whole genome shotgun (WGS) entry which is preliminary data.</text>
</comment>
<dbReference type="CDD" id="cd13134">
    <property type="entry name" value="MATE_like_8"/>
    <property type="match status" value="1"/>
</dbReference>
<dbReference type="NCBIfam" id="TIGR00797">
    <property type="entry name" value="matE"/>
    <property type="match status" value="1"/>
</dbReference>